<keyword evidence="2" id="KW-1185">Reference proteome</keyword>
<accession>A0ABM9ER13</accession>
<dbReference type="Gene3D" id="3.30.470.20">
    <property type="entry name" value="ATP-grasp fold, B domain"/>
    <property type="match status" value="1"/>
</dbReference>
<reference evidence="1" key="1">
    <citation type="submission" date="2022-04" db="EMBL/GenBank/DDBJ databases">
        <authorList>
            <person name="Criscuolo A."/>
        </authorList>
    </citation>
    <scope>NUCLEOTIDE SEQUENCE</scope>
    <source>
        <strain evidence="1">CIP111895</strain>
    </source>
</reference>
<evidence type="ECO:0008006" key="3">
    <source>
        <dbReference type="Google" id="ProtNLM"/>
    </source>
</evidence>
<gene>
    <name evidence="1" type="ORF">BACCIP111895_01764</name>
</gene>
<dbReference type="Proteomes" id="UP000838308">
    <property type="component" value="Unassembled WGS sequence"/>
</dbReference>
<dbReference type="RefSeq" id="WP_248734908.1">
    <property type="nucleotide sequence ID" value="NZ_CALBWS010000008.1"/>
</dbReference>
<evidence type="ECO:0000313" key="1">
    <source>
        <dbReference type="EMBL" id="CAH2714592.1"/>
    </source>
</evidence>
<dbReference type="Pfam" id="PF14398">
    <property type="entry name" value="ATPgrasp_YheCD"/>
    <property type="match status" value="1"/>
</dbReference>
<evidence type="ECO:0000313" key="2">
    <source>
        <dbReference type="Proteomes" id="UP000838308"/>
    </source>
</evidence>
<dbReference type="EMBL" id="CALBWS010000008">
    <property type="protein sequence ID" value="CAH2714592.1"/>
    <property type="molecule type" value="Genomic_DNA"/>
</dbReference>
<dbReference type="SUPFAM" id="SSF56059">
    <property type="entry name" value="Glutathione synthetase ATP-binding domain-like"/>
    <property type="match status" value="1"/>
</dbReference>
<dbReference type="InterPro" id="IPR026838">
    <property type="entry name" value="YheC/D"/>
</dbReference>
<sequence>MSDTLGKWKQSLLLQQNPITAKFIPETTKYSLENLLDFISRYDFVYVKYNSAGQGRAMYKVYKRKDEHYCFNGFTMQGEPINKCVAAIEDFHQLLHPFEKFGKLSGTYIIQEGIQSWIQNGQPFSIRVHVQNLKGEWVIGGMFGKIGISATIDHGIANTHRGALVLSLDELLMLHSEMEDSKKKEVVDCLKEVSITVAEVISSYFPCREYGLDFGLNRTGRPVLFEVNTTPGIGGFARIENKTIWKRIVEIRKLQNETDS</sequence>
<name>A0ABM9ER13_9BACI</name>
<protein>
    <recommendedName>
        <fullName evidence="3">ATP-grasp domain-containing protein</fullName>
    </recommendedName>
</protein>
<proteinExistence type="predicted"/>
<comment type="caution">
    <text evidence="1">The sequence shown here is derived from an EMBL/GenBank/DDBJ whole genome shotgun (WGS) entry which is preliminary data.</text>
</comment>
<organism evidence="1 2">
    <name type="scientific">Neobacillus rhizosphaerae</name>
    <dbReference type="NCBI Taxonomy" id="2880965"/>
    <lineage>
        <taxon>Bacteria</taxon>
        <taxon>Bacillati</taxon>
        <taxon>Bacillota</taxon>
        <taxon>Bacilli</taxon>
        <taxon>Bacillales</taxon>
        <taxon>Bacillaceae</taxon>
        <taxon>Neobacillus</taxon>
    </lineage>
</organism>